<evidence type="ECO:0000313" key="1">
    <source>
        <dbReference type="EMBL" id="SIQ35420.1"/>
    </source>
</evidence>
<organism evidence="1 2">
    <name type="scientific">Solilutibacter tolerans</name>
    <dbReference type="NCBI Taxonomy" id="1604334"/>
    <lineage>
        <taxon>Bacteria</taxon>
        <taxon>Pseudomonadati</taxon>
        <taxon>Pseudomonadota</taxon>
        <taxon>Gammaproteobacteria</taxon>
        <taxon>Lysobacterales</taxon>
        <taxon>Lysobacteraceae</taxon>
        <taxon>Solilutibacter</taxon>
    </lineage>
</organism>
<dbReference type="EMBL" id="FTLW01000002">
    <property type="protein sequence ID" value="SIQ35420.1"/>
    <property type="molecule type" value="Genomic_DNA"/>
</dbReference>
<evidence type="ECO:0000313" key="2">
    <source>
        <dbReference type="Proteomes" id="UP000241788"/>
    </source>
</evidence>
<reference evidence="2" key="1">
    <citation type="submission" date="2017-01" db="EMBL/GenBank/DDBJ databases">
        <authorList>
            <person name="Varghese N."/>
            <person name="Submissions S."/>
        </authorList>
    </citation>
    <scope>NUCLEOTIDE SEQUENCE [LARGE SCALE GENOMIC DNA]</scope>
    <source>
        <strain evidence="2">UM1</strain>
    </source>
</reference>
<dbReference type="Proteomes" id="UP000241788">
    <property type="component" value="Unassembled WGS sequence"/>
</dbReference>
<proteinExistence type="predicted"/>
<gene>
    <name evidence="1" type="ORF">SAMN05421546_1168</name>
</gene>
<accession>A0A1N6S308</accession>
<keyword evidence="2" id="KW-1185">Reference proteome</keyword>
<sequence length="120" mass="13243">MGRFDSERFHRLVEFLHRSGGVGKCLPYPNMTPIPAGFNDFASRDAKSVESNWADVCPAYALALISVGTYGLPKDDAEMEVLWDELGGNSTKLWPEVRDIVIRSWGWLDALQPQGTGDGA</sequence>
<protein>
    <submittedName>
        <fullName evidence="1">Uncharacterized protein</fullName>
    </submittedName>
</protein>
<name>A0A1N6S308_9GAMM</name>
<dbReference type="AlphaFoldDB" id="A0A1N6S308"/>